<dbReference type="RefSeq" id="WP_039299855.1">
    <property type="nucleotide sequence ID" value="NZ_JAODTE010000001.1"/>
</dbReference>
<dbReference type="Pfam" id="PF06932">
    <property type="entry name" value="DUF1283"/>
    <property type="match status" value="1"/>
</dbReference>
<gene>
    <name evidence="4" type="ORF">JV35_03420</name>
    <name evidence="3" type="ORF">KP22_05120</name>
</gene>
<keyword evidence="5" id="KW-1185">Reference proteome</keyword>
<feature type="signal peptide" evidence="2">
    <location>
        <begin position="1"/>
        <end position="31"/>
    </location>
</feature>
<dbReference type="HAMAP" id="MF_01581">
    <property type="entry name" value="UPF0482"/>
    <property type="match status" value="1"/>
</dbReference>
<evidence type="ECO:0000313" key="5">
    <source>
        <dbReference type="Proteomes" id="UP000032869"/>
    </source>
</evidence>
<evidence type="ECO:0000256" key="2">
    <source>
        <dbReference type="HAMAP-Rule" id="MF_01581"/>
    </source>
</evidence>
<evidence type="ECO:0000313" key="6">
    <source>
        <dbReference type="Proteomes" id="UP000032874"/>
    </source>
</evidence>
<comment type="caution">
    <text evidence="3">The sequence shown here is derived from an EMBL/GenBank/DDBJ whole genome shotgun (WGS) entry which is preliminary data.</text>
</comment>
<dbReference type="eggNOG" id="ENOG5032SRB">
    <property type="taxonomic scope" value="Bacteria"/>
</dbReference>
<protein>
    <recommendedName>
        <fullName evidence="2">UPF0482 protein JV35_03420</fullName>
    </recommendedName>
</protein>
<evidence type="ECO:0000313" key="3">
    <source>
        <dbReference type="EMBL" id="KFX07472.1"/>
    </source>
</evidence>
<comment type="similarity">
    <text evidence="2">Belongs to the UPF0482 family.</text>
</comment>
<feature type="chain" id="PRO_5008983082" description="UPF0482 protein JV35_03420" evidence="2">
    <location>
        <begin position="32"/>
        <end position="116"/>
    </location>
</feature>
<evidence type="ECO:0000256" key="1">
    <source>
        <dbReference type="ARBA" id="ARBA00022729"/>
    </source>
</evidence>
<name>A0A093TA87_9GAMM</name>
<dbReference type="OrthoDB" id="6455281at2"/>
<reference evidence="5 6" key="1">
    <citation type="submission" date="2014-08" db="EMBL/GenBank/DDBJ databases">
        <title>Genome sequences of NCPPB Pectobacterium isolates.</title>
        <authorList>
            <person name="Glover R.H."/>
            <person name="Sapp M."/>
            <person name="Elphinstone J."/>
        </authorList>
    </citation>
    <scope>NUCLEOTIDE SEQUENCE [LARGE SCALE GENOMIC DNA]</scope>
    <source>
        <strain evidence="4 5">NCPPB 2793</strain>
        <strain evidence="3 6">NCPPB 2795</strain>
    </source>
</reference>
<keyword evidence="1 2" id="KW-0732">Signal</keyword>
<accession>A0A093TA87</accession>
<dbReference type="NCBIfam" id="NF010180">
    <property type="entry name" value="PRK13659.1"/>
    <property type="match status" value="1"/>
</dbReference>
<dbReference type="Proteomes" id="UP000032874">
    <property type="component" value="Unassembled WGS sequence"/>
</dbReference>
<evidence type="ECO:0000313" key="4">
    <source>
        <dbReference type="EMBL" id="KFX22224.1"/>
    </source>
</evidence>
<dbReference type="STRING" id="55207.KP22_05120"/>
<dbReference type="Proteomes" id="UP000032869">
    <property type="component" value="Unassembled WGS sequence"/>
</dbReference>
<proteinExistence type="inferred from homology"/>
<dbReference type="EMBL" id="JQHL01000001">
    <property type="protein sequence ID" value="KFX22224.1"/>
    <property type="molecule type" value="Genomic_DNA"/>
</dbReference>
<dbReference type="InterPro" id="IPR009700">
    <property type="entry name" value="DUF1283"/>
</dbReference>
<sequence length="116" mass="13216" precursor="true">MNHYSFSSLIRAFIPLSLVIVSAAWQPAALADTRHIIVDSGDSALSKEAARQSKEQWDSTRSLRNKVNNRVEKEFDKTEKSIDGREKCNASYNVNAYWENTTDRCLDRRTGRPVNP</sequence>
<organism evidence="3 6">
    <name type="scientific">Pectobacterium betavasculorum</name>
    <dbReference type="NCBI Taxonomy" id="55207"/>
    <lineage>
        <taxon>Bacteria</taxon>
        <taxon>Pseudomonadati</taxon>
        <taxon>Pseudomonadota</taxon>
        <taxon>Gammaproteobacteria</taxon>
        <taxon>Enterobacterales</taxon>
        <taxon>Pectobacteriaceae</taxon>
        <taxon>Pectobacterium</taxon>
    </lineage>
</organism>
<dbReference type="AlphaFoldDB" id="A0A093TA87"/>
<dbReference type="EMBL" id="JQHM01000001">
    <property type="protein sequence ID" value="KFX07472.1"/>
    <property type="molecule type" value="Genomic_DNA"/>
</dbReference>